<dbReference type="InterPro" id="IPR006439">
    <property type="entry name" value="HAD-SF_hydro_IA"/>
</dbReference>
<protein>
    <submittedName>
        <fullName evidence="1">Hydrolase, haloacid dehalogenase-like family</fullName>
    </submittedName>
</protein>
<dbReference type="PANTHER" id="PTHR43434:SF16">
    <property type="entry name" value="BLL8046 PROTEIN"/>
    <property type="match status" value="1"/>
</dbReference>
<dbReference type="SFLD" id="SFLDG01135">
    <property type="entry name" value="C1.5.6:_HAD__Beta-PGM__Phospha"/>
    <property type="match status" value="1"/>
</dbReference>
<keyword evidence="2" id="KW-1185">Reference proteome</keyword>
<dbReference type="Pfam" id="PF13419">
    <property type="entry name" value="HAD_2"/>
    <property type="match status" value="1"/>
</dbReference>
<dbReference type="GO" id="GO:0008967">
    <property type="term" value="F:phosphoglycolate phosphatase activity"/>
    <property type="evidence" value="ECO:0007669"/>
    <property type="project" value="TreeGrafter"/>
</dbReference>
<dbReference type="InterPro" id="IPR023214">
    <property type="entry name" value="HAD_sf"/>
</dbReference>
<dbReference type="RefSeq" id="WP_088255317.1">
    <property type="nucleotide sequence ID" value="NZ_NIDE01000005.1"/>
</dbReference>
<evidence type="ECO:0000313" key="2">
    <source>
        <dbReference type="Proteomes" id="UP000214646"/>
    </source>
</evidence>
<dbReference type="GO" id="GO:0005829">
    <property type="term" value="C:cytosol"/>
    <property type="evidence" value="ECO:0007669"/>
    <property type="project" value="TreeGrafter"/>
</dbReference>
<dbReference type="OrthoDB" id="9807630at2"/>
<keyword evidence="1" id="KW-0378">Hydrolase</keyword>
<accession>A0A225DXY3</accession>
<dbReference type="SUPFAM" id="SSF56784">
    <property type="entry name" value="HAD-like"/>
    <property type="match status" value="1"/>
</dbReference>
<dbReference type="InterPro" id="IPR036412">
    <property type="entry name" value="HAD-like_sf"/>
</dbReference>
<dbReference type="Gene3D" id="1.10.150.240">
    <property type="entry name" value="Putative phosphatase, domain 2"/>
    <property type="match status" value="1"/>
</dbReference>
<dbReference type="InterPro" id="IPR023198">
    <property type="entry name" value="PGP-like_dom2"/>
</dbReference>
<sequence>MQRPSGVLLDVDGTLLDSNDAHAHSWVKALAEAGISVEYADVRRKIGKGGDKLLPEVAGIEGDSAKGQAVSKRRGEIFRKEYLPTLRAFPGVKKLLSRMKQDGLELAVASSSKKDELGALLRVCGVDEFIKASTSSDDAENSKPDPDIVHSALGRLGHPPERVILLGDTPYDVEASLKAGIRVVAVRCGGWGDPDLRGAIRIYDDPADLLAHYRDSPFASEDS</sequence>
<proteinExistence type="predicted"/>
<name>A0A225DXY3_9BACT</name>
<evidence type="ECO:0000313" key="1">
    <source>
        <dbReference type="EMBL" id="OWK42109.1"/>
    </source>
</evidence>
<dbReference type="Gene3D" id="3.40.50.1000">
    <property type="entry name" value="HAD superfamily/HAD-like"/>
    <property type="match status" value="1"/>
</dbReference>
<dbReference type="EMBL" id="NIDE01000005">
    <property type="protein sequence ID" value="OWK42109.1"/>
    <property type="molecule type" value="Genomic_DNA"/>
</dbReference>
<dbReference type="SFLD" id="SFLDS00003">
    <property type="entry name" value="Haloacid_Dehalogenase"/>
    <property type="match status" value="1"/>
</dbReference>
<dbReference type="NCBIfam" id="TIGR01509">
    <property type="entry name" value="HAD-SF-IA-v3"/>
    <property type="match status" value="1"/>
</dbReference>
<organism evidence="1 2">
    <name type="scientific">Fimbriiglobus ruber</name>
    <dbReference type="NCBI Taxonomy" id="1908690"/>
    <lineage>
        <taxon>Bacteria</taxon>
        <taxon>Pseudomonadati</taxon>
        <taxon>Planctomycetota</taxon>
        <taxon>Planctomycetia</taxon>
        <taxon>Gemmatales</taxon>
        <taxon>Gemmataceae</taxon>
        <taxon>Fimbriiglobus</taxon>
    </lineage>
</organism>
<dbReference type="GO" id="GO:0006281">
    <property type="term" value="P:DNA repair"/>
    <property type="evidence" value="ECO:0007669"/>
    <property type="project" value="TreeGrafter"/>
</dbReference>
<dbReference type="PANTHER" id="PTHR43434">
    <property type="entry name" value="PHOSPHOGLYCOLATE PHOSPHATASE"/>
    <property type="match status" value="1"/>
</dbReference>
<dbReference type="InterPro" id="IPR041492">
    <property type="entry name" value="HAD_2"/>
</dbReference>
<dbReference type="InterPro" id="IPR050155">
    <property type="entry name" value="HAD-like_hydrolase_sf"/>
</dbReference>
<dbReference type="SFLD" id="SFLDG01129">
    <property type="entry name" value="C1.5:_HAD__Beta-PGM__Phosphata"/>
    <property type="match status" value="1"/>
</dbReference>
<gene>
    <name evidence="1" type="ORF">FRUB_04187</name>
</gene>
<dbReference type="Proteomes" id="UP000214646">
    <property type="component" value="Unassembled WGS sequence"/>
</dbReference>
<reference evidence="2" key="1">
    <citation type="submission" date="2017-06" db="EMBL/GenBank/DDBJ databases">
        <title>Genome analysis of Fimbriiglobus ruber SP5, the first member of the order Planctomycetales with confirmed chitinolytic capability.</title>
        <authorList>
            <person name="Ravin N.V."/>
            <person name="Rakitin A.L."/>
            <person name="Ivanova A.A."/>
            <person name="Beletsky A.V."/>
            <person name="Kulichevskaya I.S."/>
            <person name="Mardanov A.V."/>
            <person name="Dedysh S.N."/>
        </authorList>
    </citation>
    <scope>NUCLEOTIDE SEQUENCE [LARGE SCALE GENOMIC DNA]</scope>
    <source>
        <strain evidence="2">SP5</strain>
    </source>
</reference>
<dbReference type="AlphaFoldDB" id="A0A225DXY3"/>
<dbReference type="PRINTS" id="PR00413">
    <property type="entry name" value="HADHALOGNASE"/>
</dbReference>
<comment type="caution">
    <text evidence="1">The sequence shown here is derived from an EMBL/GenBank/DDBJ whole genome shotgun (WGS) entry which is preliminary data.</text>
</comment>